<organism evidence="1 2">
    <name type="scientific">Mycolicibacterium conceptionense</name>
    <dbReference type="NCBI Taxonomy" id="451644"/>
    <lineage>
        <taxon>Bacteria</taxon>
        <taxon>Bacillati</taxon>
        <taxon>Actinomycetota</taxon>
        <taxon>Actinomycetes</taxon>
        <taxon>Mycobacteriales</taxon>
        <taxon>Mycobacteriaceae</taxon>
        <taxon>Mycolicibacterium</taxon>
    </lineage>
</organism>
<dbReference type="EMBL" id="CTEF01000004">
    <property type="protein sequence ID" value="CQD20523.1"/>
    <property type="molecule type" value="Genomic_DNA"/>
</dbReference>
<gene>
    <name evidence="1" type="ORF">BN970_04694</name>
</gene>
<reference evidence="1 2" key="1">
    <citation type="submission" date="2015-03" db="EMBL/GenBank/DDBJ databases">
        <authorList>
            <person name="Murphy D."/>
        </authorList>
    </citation>
    <scope>NUCLEOTIDE SEQUENCE [LARGE SCALE GENOMIC DNA]</scope>
    <source>
        <strain evidence="1 2">D16</strain>
    </source>
</reference>
<dbReference type="Proteomes" id="UP000182227">
    <property type="component" value="Unassembled WGS sequence"/>
</dbReference>
<name>A0A0U1DRS2_9MYCO</name>
<proteinExistence type="predicted"/>
<accession>A0A0U1DRS2</accession>
<dbReference type="RefSeq" id="WP_165763067.1">
    <property type="nucleotide sequence ID" value="NZ_JACKVA010000018.1"/>
</dbReference>
<dbReference type="AlphaFoldDB" id="A0A0U1DRS2"/>
<protein>
    <submittedName>
        <fullName evidence="1">Uncharacterized protein</fullName>
    </submittedName>
</protein>
<dbReference type="GeneID" id="44300482"/>
<sequence length="46" mass="4816">MYTHLIALNPGGQQIIRVMIADGSITPIITGLSTFPDGTAKSTTVN</sequence>
<evidence type="ECO:0000313" key="1">
    <source>
        <dbReference type="EMBL" id="CQD20523.1"/>
    </source>
</evidence>
<evidence type="ECO:0000313" key="2">
    <source>
        <dbReference type="Proteomes" id="UP000182227"/>
    </source>
</evidence>